<accession>A0A1C4H0W3</accession>
<keyword evidence="4" id="KW-1185">Reference proteome</keyword>
<evidence type="ECO:0000313" key="3">
    <source>
        <dbReference type="EMBL" id="SCC78541.1"/>
    </source>
</evidence>
<gene>
    <name evidence="3" type="ORF">GA0061077_0312</name>
</gene>
<feature type="compositionally biased region" description="Basic and acidic residues" evidence="1">
    <location>
        <begin position="177"/>
        <end position="187"/>
    </location>
</feature>
<keyword evidence="2" id="KW-1133">Transmembrane helix</keyword>
<dbReference type="STRING" id="1505727.GA0061077_0312"/>
<dbReference type="OrthoDB" id="3240360at2"/>
<dbReference type="RefSeq" id="WP_091847178.1">
    <property type="nucleotide sequence ID" value="NZ_FMBL01000001.1"/>
</dbReference>
<sequence length="215" mass="23318">MKRQKTNVAPLRPSTSTIAESNNKNRKNTTVRQAASRPIASLRVRVGLGVAAVVLILLAGVILVNLKAIDTYNQATTSLNANVEYAKKPDADQQQLKARLDQTKAQFEHAKRLSILLPSSTKKTIEFNQRISQKLNTDTERKLVKVQADAKNSNDRSTGTGSQSSPSGQNSETALTEEQRKQVEDVLKANTSNGGVADGKKSQPNDGKATGVKPW</sequence>
<feature type="region of interest" description="Disordered" evidence="1">
    <location>
        <begin position="147"/>
        <end position="215"/>
    </location>
</feature>
<feature type="region of interest" description="Disordered" evidence="1">
    <location>
        <begin position="1"/>
        <end position="32"/>
    </location>
</feature>
<dbReference type="Proteomes" id="UP000242610">
    <property type="component" value="Unassembled WGS sequence"/>
</dbReference>
<evidence type="ECO:0000256" key="2">
    <source>
        <dbReference type="SAM" id="Phobius"/>
    </source>
</evidence>
<dbReference type="Pfam" id="PF20070">
    <property type="entry name" value="DUF6466"/>
    <property type="match status" value="1"/>
</dbReference>
<reference evidence="4" key="1">
    <citation type="submission" date="2016-08" db="EMBL/GenBank/DDBJ databases">
        <authorList>
            <person name="Varghese N."/>
            <person name="Submissions Spin"/>
        </authorList>
    </citation>
    <scope>NUCLEOTIDE SEQUENCE [LARGE SCALE GENOMIC DNA]</scope>
    <source>
        <strain evidence="4">R-52791</strain>
    </source>
</reference>
<feature type="compositionally biased region" description="Polar residues" evidence="1">
    <location>
        <begin position="13"/>
        <end position="23"/>
    </location>
</feature>
<dbReference type="InterPro" id="IPR046314">
    <property type="entry name" value="DUF6466"/>
</dbReference>
<proteinExistence type="predicted"/>
<feature type="transmembrane region" description="Helical" evidence="2">
    <location>
        <begin position="46"/>
        <end position="66"/>
    </location>
</feature>
<name>A0A1C4H0W3_9BIFI</name>
<dbReference type="AlphaFoldDB" id="A0A1C4H0W3"/>
<protein>
    <submittedName>
        <fullName evidence="3">Uncharacterized protein</fullName>
    </submittedName>
</protein>
<feature type="compositionally biased region" description="Low complexity" evidence="1">
    <location>
        <begin position="157"/>
        <end position="171"/>
    </location>
</feature>
<keyword evidence="2" id="KW-0472">Membrane</keyword>
<keyword evidence="2" id="KW-0812">Transmembrane</keyword>
<organism evidence="3 4">
    <name type="scientific">Bifidobacterium commune</name>
    <dbReference type="NCBI Taxonomy" id="1505727"/>
    <lineage>
        <taxon>Bacteria</taxon>
        <taxon>Bacillati</taxon>
        <taxon>Actinomycetota</taxon>
        <taxon>Actinomycetes</taxon>
        <taxon>Bifidobacteriales</taxon>
        <taxon>Bifidobacteriaceae</taxon>
        <taxon>Bifidobacterium</taxon>
    </lineage>
</organism>
<dbReference type="EMBL" id="FMBL01000001">
    <property type="protein sequence ID" value="SCC78541.1"/>
    <property type="molecule type" value="Genomic_DNA"/>
</dbReference>
<evidence type="ECO:0000313" key="4">
    <source>
        <dbReference type="Proteomes" id="UP000242610"/>
    </source>
</evidence>
<evidence type="ECO:0000256" key="1">
    <source>
        <dbReference type="SAM" id="MobiDB-lite"/>
    </source>
</evidence>